<feature type="transmembrane region" description="Helical" evidence="1">
    <location>
        <begin position="74"/>
        <end position="95"/>
    </location>
</feature>
<accession>G9YH86</accession>
<dbReference type="eggNOG" id="COG1408">
    <property type="taxonomic scope" value="Bacteria"/>
</dbReference>
<dbReference type="PATRIC" id="fig|861450.3.peg.948"/>
<protein>
    <submittedName>
        <fullName evidence="3">Ser/Thr phosphatase family protein</fullName>
    </submittedName>
</protein>
<dbReference type="HOGENOM" id="CLU_025443_0_0_9"/>
<evidence type="ECO:0000313" key="4">
    <source>
        <dbReference type="Proteomes" id="UP000005481"/>
    </source>
</evidence>
<dbReference type="PANTHER" id="PTHR31302:SF0">
    <property type="entry name" value="TRANSMEMBRANE PROTEIN WITH METALLOPHOSPHOESTERASE DOMAIN"/>
    <property type="match status" value="1"/>
</dbReference>
<dbReference type="Proteomes" id="UP000005481">
    <property type="component" value="Unassembled WGS sequence"/>
</dbReference>
<dbReference type="InterPro" id="IPR029052">
    <property type="entry name" value="Metallo-depent_PP-like"/>
</dbReference>
<proteinExistence type="predicted"/>
<dbReference type="SUPFAM" id="SSF56300">
    <property type="entry name" value="Metallo-dependent phosphatases"/>
    <property type="match status" value="1"/>
</dbReference>
<keyword evidence="1" id="KW-0472">Membrane</keyword>
<name>G9YH86_9FIRM</name>
<dbReference type="EMBL" id="AGCJ01000038">
    <property type="protein sequence ID" value="EHM41141.1"/>
    <property type="molecule type" value="Genomic_DNA"/>
</dbReference>
<dbReference type="InterPro" id="IPR051158">
    <property type="entry name" value="Metallophosphoesterase_sf"/>
</dbReference>
<dbReference type="Gene3D" id="3.60.21.10">
    <property type="match status" value="1"/>
</dbReference>
<keyword evidence="4" id="KW-1185">Reference proteome</keyword>
<feature type="transmembrane region" description="Helical" evidence="1">
    <location>
        <begin position="44"/>
        <end position="68"/>
    </location>
</feature>
<dbReference type="OrthoDB" id="9780884at2"/>
<dbReference type="GO" id="GO:0016787">
    <property type="term" value="F:hydrolase activity"/>
    <property type="evidence" value="ECO:0007669"/>
    <property type="project" value="InterPro"/>
</dbReference>
<keyword evidence="1" id="KW-0812">Transmembrane</keyword>
<reference evidence="3 4" key="1">
    <citation type="submission" date="2011-08" db="EMBL/GenBank/DDBJ databases">
        <authorList>
            <person name="Weinstock G."/>
            <person name="Sodergren E."/>
            <person name="Clifton S."/>
            <person name="Fulton L."/>
            <person name="Fulton B."/>
            <person name="Courtney L."/>
            <person name="Fronick C."/>
            <person name="Harrison M."/>
            <person name="Strong C."/>
            <person name="Farmer C."/>
            <person name="Delahaunty K."/>
            <person name="Markovic C."/>
            <person name="Hall O."/>
            <person name="Minx P."/>
            <person name="Tomlinson C."/>
            <person name="Mitreva M."/>
            <person name="Hou S."/>
            <person name="Chen J."/>
            <person name="Wollam A."/>
            <person name="Pepin K.H."/>
            <person name="Johnson M."/>
            <person name="Bhonagiri V."/>
            <person name="Zhang X."/>
            <person name="Suruliraj S."/>
            <person name="Warren W."/>
            <person name="Chinwalla A."/>
            <person name="Mardis E.R."/>
            <person name="Wilson R.K."/>
        </authorList>
    </citation>
    <scope>NUCLEOTIDE SEQUENCE [LARGE SCALE GENOMIC DNA]</scope>
    <source>
        <strain evidence="3 4">F0357</strain>
    </source>
</reference>
<dbReference type="STRING" id="861450.HMPREF0080_01013"/>
<keyword evidence="1" id="KW-1133">Transmembrane helix</keyword>
<evidence type="ECO:0000259" key="2">
    <source>
        <dbReference type="Pfam" id="PF00149"/>
    </source>
</evidence>
<dbReference type="Pfam" id="PF00149">
    <property type="entry name" value="Metallophos"/>
    <property type="match status" value="1"/>
</dbReference>
<organism evidence="3 4">
    <name type="scientific">Anaeroglobus geminatus F0357</name>
    <dbReference type="NCBI Taxonomy" id="861450"/>
    <lineage>
        <taxon>Bacteria</taxon>
        <taxon>Bacillati</taxon>
        <taxon>Bacillota</taxon>
        <taxon>Negativicutes</taxon>
        <taxon>Veillonellales</taxon>
        <taxon>Veillonellaceae</taxon>
        <taxon>Anaeroglobus</taxon>
    </lineage>
</organism>
<dbReference type="AlphaFoldDB" id="G9YH86"/>
<evidence type="ECO:0000313" key="3">
    <source>
        <dbReference type="EMBL" id="EHM41141.1"/>
    </source>
</evidence>
<comment type="caution">
    <text evidence="3">The sequence shown here is derived from an EMBL/GenBank/DDBJ whole genome shotgun (WGS) entry which is preliminary data.</text>
</comment>
<dbReference type="InterPro" id="IPR004843">
    <property type="entry name" value="Calcineurin-like_PHP"/>
</dbReference>
<dbReference type="PANTHER" id="PTHR31302">
    <property type="entry name" value="TRANSMEMBRANE PROTEIN WITH METALLOPHOSPHOESTERASE DOMAIN-RELATED"/>
    <property type="match status" value="1"/>
</dbReference>
<sequence>MPSPCCAATALWPSFWPHRFFFVLPYTLALNLPSNLVKILTQIGGYWFVTAYYGVIGMIPFFFLLAAATVTGHAFWYSLLSLYGTAAALLIMLSLCCGRYRALHPVITRVETETAKALDKDLKIAFVSDIHLGAVQGKPFIRKLAEKMEQIAPDMILIGGDIIDGNLEFVLRDKSLEELERLTDTGAEVIAVFGNHDHYGADIGEERRVLEEVGIRCLSDDTYRTETGAYVTGMADYMYATFQKVRPARNDGFTIFMEHEPVQIKLAAAAGYDLYLAGHTHAGQFWPNRLATKRIFELDFGIKQYRQMTAVVSSGYGSWGPLFRLGPAPEIVLITVKRKPAESETVRHRQTTGKL</sequence>
<feature type="domain" description="Calcineurin-like phosphoesterase" evidence="2">
    <location>
        <begin position="122"/>
        <end position="282"/>
    </location>
</feature>
<feature type="transmembrane region" description="Helical" evidence="1">
    <location>
        <begin position="20"/>
        <end position="37"/>
    </location>
</feature>
<evidence type="ECO:0000256" key="1">
    <source>
        <dbReference type="SAM" id="Phobius"/>
    </source>
</evidence>
<gene>
    <name evidence="3" type="ORF">HMPREF0080_01013</name>
</gene>
<dbReference type="RefSeq" id="WP_006789995.1">
    <property type="nucleotide sequence ID" value="NZ_JH417584.1"/>
</dbReference>